<feature type="non-terminal residue" evidence="2">
    <location>
        <position position="1"/>
    </location>
</feature>
<protein>
    <submittedName>
        <fullName evidence="2">Uncharacterized protein</fullName>
    </submittedName>
</protein>
<gene>
    <name evidence="2" type="ORF">TPC1_31540</name>
</gene>
<evidence type="ECO:0000256" key="1">
    <source>
        <dbReference type="SAM" id="Coils"/>
    </source>
</evidence>
<keyword evidence="1" id="KW-0175">Coiled coil</keyword>
<feature type="coiled-coil region" evidence="1">
    <location>
        <begin position="130"/>
        <end position="322"/>
    </location>
</feature>
<proteinExistence type="predicted"/>
<dbReference type="AlphaFoldDB" id="A0A146JZ13"/>
<accession>A0A146JZ13</accession>
<reference evidence="2" key="1">
    <citation type="submission" date="2015-07" db="EMBL/GenBank/DDBJ databases">
        <title>Adaptation to a free-living lifestyle via gene acquisitions in the diplomonad Trepomonas sp. PC1.</title>
        <authorList>
            <person name="Xu F."/>
            <person name="Jerlstrom-Hultqvist J."/>
            <person name="Kolisko M."/>
            <person name="Simpson A.G.B."/>
            <person name="Roger A.J."/>
            <person name="Svard S.G."/>
            <person name="Andersson J.O."/>
        </authorList>
    </citation>
    <scope>NUCLEOTIDE SEQUENCE</scope>
    <source>
        <strain evidence="2">PC1</strain>
    </source>
</reference>
<dbReference type="EMBL" id="GDID01007641">
    <property type="protein sequence ID" value="JAP88965.1"/>
    <property type="molecule type" value="Transcribed_RNA"/>
</dbReference>
<organism evidence="2">
    <name type="scientific">Trepomonas sp. PC1</name>
    <dbReference type="NCBI Taxonomy" id="1076344"/>
    <lineage>
        <taxon>Eukaryota</taxon>
        <taxon>Metamonada</taxon>
        <taxon>Diplomonadida</taxon>
        <taxon>Hexamitidae</taxon>
        <taxon>Hexamitinae</taxon>
        <taxon>Trepomonas</taxon>
    </lineage>
</organism>
<evidence type="ECO:0000313" key="2">
    <source>
        <dbReference type="EMBL" id="JAP88965.1"/>
    </source>
</evidence>
<sequence>QDIVNSIIQQRQQLELSILRQKTSSRRQSESFSLQKEDNSLNESNLHYKSKIAELNEKLQLQVKHEMSLKQLLQLQKVRFEEQQQNNEEKTVLQHKLSEQAQNELKDQIYCLKTQLSCKQEENLNISQENNFLQSEIEQFKLKILQKEDQIISQTAQVQNLKSQMQKIFTDFTQTQIQNEDLTKKYQDLNQQNQIITQQTAKNESELENANKILNQISNVEKYEMKKEIDELKQINAQKQQEIKDLLSKNSALNQEILNQKTEISNLNQKMVEKYNLEVKIKNLRQNEDQITKKYLKLQEQSELKEKALSEAEAQILKLKDRIQLQNCIIASMQEKQK</sequence>
<name>A0A146JZ13_9EUKA</name>